<keyword evidence="2 6" id="KW-0812">Transmembrane</keyword>
<dbReference type="InterPro" id="IPR058533">
    <property type="entry name" value="Cation_efflux_TM"/>
</dbReference>
<dbReference type="RefSeq" id="WP_183772122.1">
    <property type="nucleotide sequence ID" value="NZ_JACIDK010000002.1"/>
</dbReference>
<dbReference type="InterPro" id="IPR027469">
    <property type="entry name" value="Cation_efflux_TMD_sf"/>
</dbReference>
<evidence type="ECO:0000256" key="4">
    <source>
        <dbReference type="ARBA" id="ARBA00022989"/>
    </source>
</evidence>
<keyword evidence="3" id="KW-0862">Zinc</keyword>
<keyword evidence="4 6" id="KW-1133">Transmembrane helix</keyword>
<feature type="transmembrane region" description="Helical" evidence="6">
    <location>
        <begin position="103"/>
        <end position="123"/>
    </location>
</feature>
<dbReference type="PANTHER" id="PTHR11562:SF17">
    <property type="entry name" value="RE54080P-RELATED"/>
    <property type="match status" value="1"/>
</dbReference>
<dbReference type="NCBIfam" id="TIGR01297">
    <property type="entry name" value="CDF"/>
    <property type="match status" value="1"/>
</dbReference>
<keyword evidence="5 6" id="KW-0472">Membrane</keyword>
<evidence type="ECO:0000313" key="8">
    <source>
        <dbReference type="EMBL" id="MBB3891343.1"/>
    </source>
</evidence>
<gene>
    <name evidence="8" type="ORF">GGQ61_002060</name>
</gene>
<evidence type="ECO:0000256" key="1">
    <source>
        <dbReference type="ARBA" id="ARBA00004141"/>
    </source>
</evidence>
<dbReference type="GO" id="GO:0005886">
    <property type="term" value="C:plasma membrane"/>
    <property type="evidence" value="ECO:0007669"/>
    <property type="project" value="TreeGrafter"/>
</dbReference>
<name>A0A840A127_9CAUL</name>
<dbReference type="InterPro" id="IPR002524">
    <property type="entry name" value="Cation_efflux"/>
</dbReference>
<evidence type="ECO:0000259" key="7">
    <source>
        <dbReference type="Pfam" id="PF01545"/>
    </source>
</evidence>
<comment type="subcellular location">
    <subcellularLocation>
        <location evidence="1">Membrane</location>
        <topology evidence="1">Multi-pass membrane protein</topology>
    </subcellularLocation>
</comment>
<keyword evidence="3" id="KW-0813">Transport</keyword>
<evidence type="ECO:0000256" key="2">
    <source>
        <dbReference type="ARBA" id="ARBA00022692"/>
    </source>
</evidence>
<dbReference type="PANTHER" id="PTHR11562">
    <property type="entry name" value="CATION EFFLUX PROTEIN/ ZINC TRANSPORTER"/>
    <property type="match status" value="1"/>
</dbReference>
<proteinExistence type="predicted"/>
<sequence>MTYEIVHHKAPPPAPEEAACASAGCGCEDTARAVENGSPAFRRAVWIVLGLNAGMFALEVVQGQLAGSMALQADALDFAGDSATYGLSLFALTQSLAFRSKAALVKGVSLGLMGVYVLVAALWRTFVDGAPDAVTMGWVGALALSANVVSALLLLRFRDGDANVRSVWLCSRNDAIGNVAVLCAAGIVAYTGTKWADLAVAAIMASLFLSTAASIIRQARGELRAQAAA</sequence>
<evidence type="ECO:0000256" key="6">
    <source>
        <dbReference type="SAM" id="Phobius"/>
    </source>
</evidence>
<feature type="transmembrane region" description="Helical" evidence="6">
    <location>
        <begin position="198"/>
        <end position="216"/>
    </location>
</feature>
<dbReference type="EMBL" id="JACIDK010000002">
    <property type="protein sequence ID" value="MBB3891343.1"/>
    <property type="molecule type" value="Genomic_DNA"/>
</dbReference>
<keyword evidence="3" id="KW-0864">Zinc transport</keyword>
<organism evidence="8 9">
    <name type="scientific">Phenylobacterium haematophilum</name>
    <dbReference type="NCBI Taxonomy" id="98513"/>
    <lineage>
        <taxon>Bacteria</taxon>
        <taxon>Pseudomonadati</taxon>
        <taxon>Pseudomonadota</taxon>
        <taxon>Alphaproteobacteria</taxon>
        <taxon>Caulobacterales</taxon>
        <taxon>Caulobacteraceae</taxon>
        <taxon>Phenylobacterium</taxon>
    </lineage>
</organism>
<comment type="caution">
    <text evidence="8">The sequence shown here is derived from an EMBL/GenBank/DDBJ whole genome shotgun (WGS) entry which is preliminary data.</text>
</comment>
<dbReference type="InterPro" id="IPR050681">
    <property type="entry name" value="CDF/SLC30A"/>
</dbReference>
<feature type="transmembrane region" description="Helical" evidence="6">
    <location>
        <begin position="135"/>
        <end position="155"/>
    </location>
</feature>
<evidence type="ECO:0000256" key="3">
    <source>
        <dbReference type="ARBA" id="ARBA00022906"/>
    </source>
</evidence>
<reference evidence="8 9" key="1">
    <citation type="submission" date="2020-08" db="EMBL/GenBank/DDBJ databases">
        <title>Genomic Encyclopedia of Type Strains, Phase IV (KMG-IV): sequencing the most valuable type-strain genomes for metagenomic binning, comparative biology and taxonomic classification.</title>
        <authorList>
            <person name="Goeker M."/>
        </authorList>
    </citation>
    <scope>NUCLEOTIDE SEQUENCE [LARGE SCALE GENOMIC DNA]</scope>
    <source>
        <strain evidence="8 9">DSM 21793</strain>
    </source>
</reference>
<dbReference type="Proteomes" id="UP000530564">
    <property type="component" value="Unassembled WGS sequence"/>
</dbReference>
<keyword evidence="9" id="KW-1185">Reference proteome</keyword>
<accession>A0A840A127</accession>
<dbReference type="AlphaFoldDB" id="A0A840A127"/>
<feature type="domain" description="Cation efflux protein transmembrane" evidence="7">
    <location>
        <begin position="45"/>
        <end position="222"/>
    </location>
</feature>
<keyword evidence="3" id="KW-0406">Ion transport</keyword>
<protein>
    <submittedName>
        <fullName evidence="8">Cation diffusion facilitator family transporter</fullName>
    </submittedName>
</protein>
<feature type="transmembrane region" description="Helical" evidence="6">
    <location>
        <begin position="175"/>
        <end position="192"/>
    </location>
</feature>
<evidence type="ECO:0000256" key="5">
    <source>
        <dbReference type="ARBA" id="ARBA00023136"/>
    </source>
</evidence>
<dbReference type="GO" id="GO:0005385">
    <property type="term" value="F:zinc ion transmembrane transporter activity"/>
    <property type="evidence" value="ECO:0007669"/>
    <property type="project" value="TreeGrafter"/>
</dbReference>
<dbReference type="Gene3D" id="1.20.1510.10">
    <property type="entry name" value="Cation efflux protein transmembrane domain"/>
    <property type="match status" value="1"/>
</dbReference>
<dbReference type="SUPFAM" id="SSF161111">
    <property type="entry name" value="Cation efflux protein transmembrane domain-like"/>
    <property type="match status" value="1"/>
</dbReference>
<dbReference type="Pfam" id="PF01545">
    <property type="entry name" value="Cation_efflux"/>
    <property type="match status" value="1"/>
</dbReference>
<evidence type="ECO:0000313" key="9">
    <source>
        <dbReference type="Proteomes" id="UP000530564"/>
    </source>
</evidence>